<evidence type="ECO:0000313" key="4">
    <source>
        <dbReference type="Proteomes" id="UP001174909"/>
    </source>
</evidence>
<dbReference type="InterPro" id="IPR011990">
    <property type="entry name" value="TPR-like_helical_dom_sf"/>
</dbReference>
<proteinExistence type="inferred from homology"/>
<accession>A0AA35TFM8</accession>
<keyword evidence="4" id="KW-1185">Reference proteome</keyword>
<protein>
    <submittedName>
        <fullName evidence="3">Cytochrome c oxidase assembly factor 7</fullName>
    </submittedName>
</protein>
<dbReference type="GO" id="GO:0005758">
    <property type="term" value="C:mitochondrial intermembrane space"/>
    <property type="evidence" value="ECO:0007669"/>
    <property type="project" value="TreeGrafter"/>
</dbReference>
<name>A0AA35TFM8_GEOBA</name>
<dbReference type="PANTHER" id="PTHR13891:SF1">
    <property type="entry name" value="CYTOCHROME C OXIDASE ASSEMBLY FACTOR 7"/>
    <property type="match status" value="1"/>
</dbReference>
<comment type="caution">
    <text evidence="3">The sequence shown here is derived from an EMBL/GenBank/DDBJ whole genome shotgun (WGS) entry which is preliminary data.</text>
</comment>
<dbReference type="EMBL" id="CASHTH010003606">
    <property type="protein sequence ID" value="CAI8047083.1"/>
    <property type="molecule type" value="Genomic_DNA"/>
</dbReference>
<evidence type="ECO:0000256" key="1">
    <source>
        <dbReference type="ARBA" id="ARBA00008486"/>
    </source>
</evidence>
<gene>
    <name evidence="3" type="ORF">GBAR_LOCUS26017</name>
</gene>
<dbReference type="SMART" id="SM00671">
    <property type="entry name" value="SEL1"/>
    <property type="match status" value="4"/>
</dbReference>
<evidence type="ECO:0000313" key="3">
    <source>
        <dbReference type="EMBL" id="CAI8047083.1"/>
    </source>
</evidence>
<dbReference type="PANTHER" id="PTHR13891">
    <property type="entry name" value="CYTOCHROME C OXIDASE ASSEMBLY FACTOR 7"/>
    <property type="match status" value="1"/>
</dbReference>
<dbReference type="Pfam" id="PF08238">
    <property type="entry name" value="Sel1"/>
    <property type="match status" value="4"/>
</dbReference>
<evidence type="ECO:0000256" key="2">
    <source>
        <dbReference type="ARBA" id="ARBA00022737"/>
    </source>
</evidence>
<reference evidence="3" key="1">
    <citation type="submission" date="2023-03" db="EMBL/GenBank/DDBJ databases">
        <authorList>
            <person name="Steffen K."/>
            <person name="Cardenas P."/>
        </authorList>
    </citation>
    <scope>NUCLEOTIDE SEQUENCE</scope>
</reference>
<comment type="similarity">
    <text evidence="1">Belongs to the hcp beta-lactamase family.</text>
</comment>
<dbReference type="Gene3D" id="1.25.40.10">
    <property type="entry name" value="Tetratricopeptide repeat domain"/>
    <property type="match status" value="1"/>
</dbReference>
<sequence length="169" mass="18100">MKSLDAQKAAEIHRSTCEGMGLLDSCLALGNMHYVGHGVPKDLSKALSIFETACEKGSSGACNNAGLVWKTSRPDVQADYSRAAEFFHRACNGGHKNGCFNLSALYLQGSSLVPKNMPKALEFSLRSCELGHPYGCANAARMYLLGDGVETDAGKAEELKKKAKKLINS</sequence>
<dbReference type="SUPFAM" id="SSF81901">
    <property type="entry name" value="HCP-like"/>
    <property type="match status" value="1"/>
</dbReference>
<dbReference type="AlphaFoldDB" id="A0AA35TFM8"/>
<dbReference type="InterPro" id="IPR006597">
    <property type="entry name" value="Sel1-like"/>
</dbReference>
<organism evidence="3 4">
    <name type="scientific">Geodia barretti</name>
    <name type="common">Barrett's horny sponge</name>
    <dbReference type="NCBI Taxonomy" id="519541"/>
    <lineage>
        <taxon>Eukaryota</taxon>
        <taxon>Metazoa</taxon>
        <taxon>Porifera</taxon>
        <taxon>Demospongiae</taxon>
        <taxon>Heteroscleromorpha</taxon>
        <taxon>Tetractinellida</taxon>
        <taxon>Astrophorina</taxon>
        <taxon>Geodiidae</taxon>
        <taxon>Geodia</taxon>
    </lineage>
</organism>
<dbReference type="InterPro" id="IPR040239">
    <property type="entry name" value="HcpB-like"/>
</dbReference>
<dbReference type="Proteomes" id="UP001174909">
    <property type="component" value="Unassembled WGS sequence"/>
</dbReference>
<keyword evidence="2" id="KW-0677">Repeat</keyword>